<gene>
    <name evidence="3" type="ORF">PLO_684</name>
</gene>
<dbReference type="AlphaFoldDB" id="A0A2H4ZQ81"/>
<organism evidence="3">
    <name type="scientific">Paulinella longichromatophora</name>
    <dbReference type="NCBI Taxonomy" id="1708747"/>
    <lineage>
        <taxon>Eukaryota</taxon>
        <taxon>Sar</taxon>
        <taxon>Rhizaria</taxon>
        <taxon>Cercozoa</taxon>
        <taxon>Imbricatea</taxon>
        <taxon>Silicofilosea</taxon>
        <taxon>Euglyphida</taxon>
        <taxon>Paulinellidae</taxon>
        <taxon>Paulinella</taxon>
    </lineage>
</organism>
<evidence type="ECO:0000256" key="2">
    <source>
        <dbReference type="SAM" id="Phobius"/>
    </source>
</evidence>
<evidence type="ECO:0008006" key="4">
    <source>
        <dbReference type="Google" id="ProtNLM"/>
    </source>
</evidence>
<protein>
    <recommendedName>
        <fullName evidence="4">DUF565 domain-containing protein</fullName>
    </recommendedName>
</protein>
<sequence length="110" mass="12964">MLQNTRLERTQRKFFYQLLNFFYSGWHHRSLLLLSLLIGFYLGSSLTVYYLEGIGQRPLVTLLMVIIVESFVRLRIRVSRRPLPMLWLLLDNLRIGSIYAVVLEAFKIGS</sequence>
<accession>A0A2H4ZQ81</accession>
<evidence type="ECO:0000256" key="1">
    <source>
        <dbReference type="ARBA" id="ARBA00009846"/>
    </source>
</evidence>
<keyword evidence="3" id="KW-0934">Plastid</keyword>
<dbReference type="Pfam" id="PF04483">
    <property type="entry name" value="DUF565"/>
    <property type="match status" value="1"/>
</dbReference>
<keyword evidence="2" id="KW-0472">Membrane</keyword>
<evidence type="ECO:0000313" key="3">
    <source>
        <dbReference type="EMBL" id="AUG32661.1"/>
    </source>
</evidence>
<comment type="similarity">
    <text evidence="1">Belongs to the ycf20 family.</text>
</comment>
<geneLocation type="plastid" evidence="3"/>
<feature type="transmembrane region" description="Helical" evidence="2">
    <location>
        <begin position="57"/>
        <end position="74"/>
    </location>
</feature>
<reference evidence="3" key="1">
    <citation type="submission" date="2017-10" db="EMBL/GenBank/DDBJ databases">
        <title>Paulinella longichromatophora chromatophore genome.</title>
        <authorList>
            <person name="Lhee D."/>
            <person name="Yoon H.S."/>
        </authorList>
    </citation>
    <scope>NUCLEOTIDE SEQUENCE</scope>
</reference>
<name>A0A2H4ZQ81_9EUKA</name>
<proteinExistence type="inferred from homology"/>
<keyword evidence="2" id="KW-1133">Transmembrane helix</keyword>
<feature type="transmembrane region" description="Helical" evidence="2">
    <location>
        <begin position="31"/>
        <end position="51"/>
    </location>
</feature>
<keyword evidence="2" id="KW-0812">Transmembrane</keyword>
<dbReference type="EMBL" id="MG264610">
    <property type="protein sequence ID" value="AUG32661.1"/>
    <property type="molecule type" value="Genomic_DNA"/>
</dbReference>
<dbReference type="InterPro" id="IPR007572">
    <property type="entry name" value="Uncharacterised_Ycf20"/>
</dbReference>